<dbReference type="EMBL" id="BMFV01000005">
    <property type="protein sequence ID" value="GGH77951.1"/>
    <property type="molecule type" value="Genomic_DNA"/>
</dbReference>
<dbReference type="GO" id="GO:0022857">
    <property type="term" value="F:transmembrane transporter activity"/>
    <property type="evidence" value="ECO:0007669"/>
    <property type="project" value="InterPro"/>
</dbReference>
<dbReference type="InterPro" id="IPR036259">
    <property type="entry name" value="MFS_trans_sf"/>
</dbReference>
<dbReference type="GO" id="GO:0005886">
    <property type="term" value="C:plasma membrane"/>
    <property type="evidence" value="ECO:0007669"/>
    <property type="project" value="UniProtKB-SubCell"/>
</dbReference>
<feature type="transmembrane region" description="Helical" evidence="6">
    <location>
        <begin position="177"/>
        <end position="197"/>
    </location>
</feature>
<dbReference type="PROSITE" id="PS50850">
    <property type="entry name" value="MFS"/>
    <property type="match status" value="1"/>
</dbReference>
<dbReference type="SUPFAM" id="SSF103473">
    <property type="entry name" value="MFS general substrate transporter"/>
    <property type="match status" value="1"/>
</dbReference>
<dbReference type="PANTHER" id="PTHR42718">
    <property type="entry name" value="MAJOR FACILITATOR SUPERFAMILY MULTIDRUG TRANSPORTER MFSC"/>
    <property type="match status" value="1"/>
</dbReference>
<feature type="transmembrane region" description="Helical" evidence="6">
    <location>
        <begin position="341"/>
        <end position="360"/>
    </location>
</feature>
<comment type="caution">
    <text evidence="8">The sequence shown here is derived from an EMBL/GenBank/DDBJ whole genome shotgun (WGS) entry which is preliminary data.</text>
</comment>
<gene>
    <name evidence="8" type="ORF">GCM10007096_10610</name>
</gene>
<keyword evidence="2" id="KW-0813">Transport</keyword>
<evidence type="ECO:0000256" key="5">
    <source>
        <dbReference type="ARBA" id="ARBA00023136"/>
    </source>
</evidence>
<feature type="transmembrane region" description="Helical" evidence="6">
    <location>
        <begin position="218"/>
        <end position="236"/>
    </location>
</feature>
<feature type="transmembrane region" description="Helical" evidence="6">
    <location>
        <begin position="242"/>
        <end position="259"/>
    </location>
</feature>
<evidence type="ECO:0000256" key="3">
    <source>
        <dbReference type="ARBA" id="ARBA00022692"/>
    </source>
</evidence>
<dbReference type="Pfam" id="PF07690">
    <property type="entry name" value="MFS_1"/>
    <property type="match status" value="1"/>
</dbReference>
<dbReference type="AlphaFoldDB" id="A0A8J2ZU38"/>
<organism evidence="8 9">
    <name type="scientific">Pullulanibacillus pueri</name>
    <dbReference type="NCBI Taxonomy" id="1437324"/>
    <lineage>
        <taxon>Bacteria</taxon>
        <taxon>Bacillati</taxon>
        <taxon>Bacillota</taxon>
        <taxon>Bacilli</taxon>
        <taxon>Bacillales</taxon>
        <taxon>Sporolactobacillaceae</taxon>
        <taxon>Pullulanibacillus</taxon>
    </lineage>
</organism>
<feature type="transmembrane region" description="Helical" evidence="6">
    <location>
        <begin position="366"/>
        <end position="385"/>
    </location>
</feature>
<feature type="transmembrane region" description="Helical" evidence="6">
    <location>
        <begin position="406"/>
        <end position="426"/>
    </location>
</feature>
<dbReference type="Gene3D" id="1.20.1250.20">
    <property type="entry name" value="MFS general substrate transporter like domains"/>
    <property type="match status" value="2"/>
</dbReference>
<dbReference type="Proteomes" id="UP000656813">
    <property type="component" value="Unassembled WGS sequence"/>
</dbReference>
<feature type="transmembrane region" description="Helical" evidence="6">
    <location>
        <begin position="111"/>
        <end position="134"/>
    </location>
</feature>
<evidence type="ECO:0000313" key="9">
    <source>
        <dbReference type="Proteomes" id="UP000656813"/>
    </source>
</evidence>
<feature type="transmembrane region" description="Helical" evidence="6">
    <location>
        <begin position="438"/>
        <end position="455"/>
    </location>
</feature>
<name>A0A8J2ZU38_9BACL</name>
<keyword evidence="3 6" id="KW-0812">Transmembrane</keyword>
<comment type="subcellular location">
    <subcellularLocation>
        <location evidence="1">Cell membrane</location>
        <topology evidence="1">Multi-pass membrane protein</topology>
    </subcellularLocation>
</comment>
<dbReference type="InterPro" id="IPR011701">
    <property type="entry name" value="MFS"/>
</dbReference>
<feature type="transmembrane region" description="Helical" evidence="6">
    <location>
        <begin position="21"/>
        <end position="45"/>
    </location>
</feature>
<feature type="transmembrane region" description="Helical" evidence="6">
    <location>
        <begin position="146"/>
        <end position="171"/>
    </location>
</feature>
<feature type="transmembrane region" description="Helical" evidence="6">
    <location>
        <begin position="87"/>
        <end position="105"/>
    </location>
</feature>
<sequence length="469" mass="50340">MFKRKSKTIGSSRSDSQFNKKLITPMVLGTILNPINSSIIAVALIPIGQAFGAPPSQTAWLVSALYLATAIGQPVTGKLIDMFGPRLLFLIATSLVGISSLMAVFAPNFWWLVAARVLLGFGTCAGYPASMYLIRSEAERTGEESPTSILTILAIASQTIAVIGPTLGGLLIDIGGWQSTFIINLPLSIACIILGATRFPKVSKDALRKDQDMLTIDFIGMIFFGLSLIAALLFLMNPSVSKIYLILIAIIAGAIFAWHELRTKHPFIDVRVLGGNTPLLLTYARSLLAATVSYSVLYGFTQWLEKGRGLSPSHAGLLLLPMFLTAIIVSRTTGKSPAIHLKLVVGSLVQFIAMALLLFTSHTSSLIFLVIIILLFGIPQGLLNLANQGAIYFQAASNQIAASAGLLRTFMYMGAMLASCANGLFLKSDTITKGMHELAIFCVIIGIILIIITLFDRSLSKVGKQTKTS</sequence>
<dbReference type="InterPro" id="IPR020846">
    <property type="entry name" value="MFS_dom"/>
</dbReference>
<feature type="transmembrane region" description="Helical" evidence="6">
    <location>
        <begin position="312"/>
        <end position="329"/>
    </location>
</feature>
<keyword evidence="9" id="KW-1185">Reference proteome</keyword>
<evidence type="ECO:0000313" key="8">
    <source>
        <dbReference type="EMBL" id="GGH77951.1"/>
    </source>
</evidence>
<accession>A0A8J2ZU38</accession>
<dbReference type="PANTHER" id="PTHR42718:SF9">
    <property type="entry name" value="MAJOR FACILITATOR SUPERFAMILY MULTIDRUG TRANSPORTER MFSC"/>
    <property type="match status" value="1"/>
</dbReference>
<proteinExistence type="predicted"/>
<dbReference type="CDD" id="cd17321">
    <property type="entry name" value="MFS_MMR_MDR_like"/>
    <property type="match status" value="1"/>
</dbReference>
<keyword evidence="4 6" id="KW-1133">Transmembrane helix</keyword>
<reference evidence="8" key="1">
    <citation type="journal article" date="2014" name="Int. J. Syst. Evol. Microbiol.">
        <title>Complete genome sequence of Corynebacterium casei LMG S-19264T (=DSM 44701T), isolated from a smear-ripened cheese.</title>
        <authorList>
            <consortium name="US DOE Joint Genome Institute (JGI-PGF)"/>
            <person name="Walter F."/>
            <person name="Albersmeier A."/>
            <person name="Kalinowski J."/>
            <person name="Ruckert C."/>
        </authorList>
    </citation>
    <scope>NUCLEOTIDE SEQUENCE</scope>
    <source>
        <strain evidence="8">CGMCC 1.12777</strain>
    </source>
</reference>
<feature type="transmembrane region" description="Helical" evidence="6">
    <location>
        <begin position="280"/>
        <end position="300"/>
    </location>
</feature>
<evidence type="ECO:0000256" key="1">
    <source>
        <dbReference type="ARBA" id="ARBA00004651"/>
    </source>
</evidence>
<evidence type="ECO:0000259" key="7">
    <source>
        <dbReference type="PROSITE" id="PS50850"/>
    </source>
</evidence>
<protein>
    <submittedName>
        <fullName evidence="8">MFS transporter</fullName>
    </submittedName>
</protein>
<evidence type="ECO:0000256" key="6">
    <source>
        <dbReference type="SAM" id="Phobius"/>
    </source>
</evidence>
<feature type="domain" description="Major facilitator superfamily (MFS) profile" evidence="7">
    <location>
        <begin position="22"/>
        <end position="461"/>
    </location>
</feature>
<dbReference type="RefSeq" id="WP_229745417.1">
    <property type="nucleotide sequence ID" value="NZ_BMFV01000005.1"/>
</dbReference>
<evidence type="ECO:0000256" key="2">
    <source>
        <dbReference type="ARBA" id="ARBA00022448"/>
    </source>
</evidence>
<reference evidence="8" key="2">
    <citation type="submission" date="2020-09" db="EMBL/GenBank/DDBJ databases">
        <authorList>
            <person name="Sun Q."/>
            <person name="Zhou Y."/>
        </authorList>
    </citation>
    <scope>NUCLEOTIDE SEQUENCE</scope>
    <source>
        <strain evidence="8">CGMCC 1.12777</strain>
    </source>
</reference>
<keyword evidence="5 6" id="KW-0472">Membrane</keyword>
<evidence type="ECO:0000256" key="4">
    <source>
        <dbReference type="ARBA" id="ARBA00022989"/>
    </source>
</evidence>